<evidence type="ECO:0000256" key="10">
    <source>
        <dbReference type="RuleBase" id="RU004504"/>
    </source>
</evidence>
<dbReference type="PANTHER" id="PTHR11601:SF34">
    <property type="entry name" value="CYSTEINE DESULFURASE"/>
    <property type="match status" value="1"/>
</dbReference>
<dbReference type="KEGG" id="ahz:APS56_03345"/>
<sequence length="379" mass="42226">MFPVYFDNAATTKIRDEVIDVITNTMKMNYGNASSTHSFGRSSKSLIEYSRKRIAKHFNVSASEIVFTSGGTESNNLVLRSAVRDLKITHIVTTKIEHHAVLHTVEQLEKEYGVSVSYLNLDRNGQIDYSHLESLLQTDKKTLVSLMHVNNEIGTLLDLRRVAILCKEYEALFHSDTVQSVGHYSLNLAEIPLDFLSASAHKFHGPKGVGFAFIRKGSGVKPLIFGGEQERGLRAGTESIHNIVGLEKALDCSYKQLKEETDFIKELKSYFIKRIKTEIPAIVFNGLSDNEDATTYTLVNIALPVAPDKSAMLLFQLDLKNIACSKGSACQSGSTQTSHVLTEILNDVDLQKPSIRFSFSIYNTKKEVDYVVNVLKSLV</sequence>
<evidence type="ECO:0000256" key="6">
    <source>
        <dbReference type="ARBA" id="ARBA00022898"/>
    </source>
</evidence>
<comment type="catalytic activity">
    <reaction evidence="9">
        <text>(sulfur carrier)-H + L-cysteine = (sulfur carrier)-SH + L-alanine</text>
        <dbReference type="Rhea" id="RHEA:43892"/>
        <dbReference type="Rhea" id="RHEA-COMP:14737"/>
        <dbReference type="Rhea" id="RHEA-COMP:14739"/>
        <dbReference type="ChEBI" id="CHEBI:29917"/>
        <dbReference type="ChEBI" id="CHEBI:35235"/>
        <dbReference type="ChEBI" id="CHEBI:57972"/>
        <dbReference type="ChEBI" id="CHEBI:64428"/>
        <dbReference type="EC" id="2.8.1.7"/>
    </reaction>
</comment>
<dbReference type="GO" id="GO:0046872">
    <property type="term" value="F:metal ion binding"/>
    <property type="evidence" value="ECO:0007669"/>
    <property type="project" value="UniProtKB-KW"/>
</dbReference>
<dbReference type="AlphaFoldDB" id="A0A0P0CV22"/>
<dbReference type="EC" id="2.8.1.7" evidence="3"/>
<evidence type="ECO:0000256" key="7">
    <source>
        <dbReference type="ARBA" id="ARBA00023004"/>
    </source>
</evidence>
<evidence type="ECO:0000256" key="3">
    <source>
        <dbReference type="ARBA" id="ARBA00012239"/>
    </source>
</evidence>
<dbReference type="PANTHER" id="PTHR11601">
    <property type="entry name" value="CYSTEINE DESULFURYLASE FAMILY MEMBER"/>
    <property type="match status" value="1"/>
</dbReference>
<organism evidence="12 13">
    <name type="scientific">Pseudalgibacter alginicilyticus</name>
    <dbReference type="NCBI Taxonomy" id="1736674"/>
    <lineage>
        <taxon>Bacteria</taxon>
        <taxon>Pseudomonadati</taxon>
        <taxon>Bacteroidota</taxon>
        <taxon>Flavobacteriia</taxon>
        <taxon>Flavobacteriales</taxon>
        <taxon>Flavobacteriaceae</taxon>
        <taxon>Pseudalgibacter</taxon>
    </lineage>
</organism>
<dbReference type="GO" id="GO:0031071">
    <property type="term" value="F:cysteine desulfurase activity"/>
    <property type="evidence" value="ECO:0007669"/>
    <property type="project" value="UniProtKB-EC"/>
</dbReference>
<proteinExistence type="inferred from homology"/>
<keyword evidence="8" id="KW-0411">Iron-sulfur</keyword>
<evidence type="ECO:0000256" key="9">
    <source>
        <dbReference type="ARBA" id="ARBA00050776"/>
    </source>
</evidence>
<dbReference type="STRING" id="1736674.APS56_03345"/>
<evidence type="ECO:0000313" key="13">
    <source>
        <dbReference type="Proteomes" id="UP000057981"/>
    </source>
</evidence>
<evidence type="ECO:0000256" key="5">
    <source>
        <dbReference type="ARBA" id="ARBA00022723"/>
    </source>
</evidence>
<feature type="domain" description="Aminotransferase class V" evidence="11">
    <location>
        <begin position="4"/>
        <end position="371"/>
    </location>
</feature>
<gene>
    <name evidence="12" type="ORF">APS56_03345</name>
</gene>
<dbReference type="InterPro" id="IPR000192">
    <property type="entry name" value="Aminotrans_V_dom"/>
</dbReference>
<evidence type="ECO:0000256" key="4">
    <source>
        <dbReference type="ARBA" id="ARBA00022679"/>
    </source>
</evidence>
<dbReference type="GO" id="GO:0051536">
    <property type="term" value="F:iron-sulfur cluster binding"/>
    <property type="evidence" value="ECO:0007669"/>
    <property type="project" value="UniProtKB-KW"/>
</dbReference>
<keyword evidence="6" id="KW-0663">Pyridoxal phosphate</keyword>
<dbReference type="InterPro" id="IPR015421">
    <property type="entry name" value="PyrdxlP-dep_Trfase_major"/>
</dbReference>
<name>A0A0P0CV22_9FLAO</name>
<keyword evidence="4" id="KW-0808">Transferase</keyword>
<dbReference type="InterPro" id="IPR016454">
    <property type="entry name" value="Cysteine_dSase"/>
</dbReference>
<keyword evidence="7" id="KW-0408">Iron</keyword>
<comment type="similarity">
    <text evidence="2">Belongs to the class-V pyridoxal-phosphate-dependent aminotransferase family. NifS/IscS subfamily.</text>
</comment>
<dbReference type="InterPro" id="IPR020578">
    <property type="entry name" value="Aminotrans_V_PyrdxlP_BS"/>
</dbReference>
<evidence type="ECO:0000256" key="2">
    <source>
        <dbReference type="ARBA" id="ARBA00006490"/>
    </source>
</evidence>
<dbReference type="Gene3D" id="3.90.1150.10">
    <property type="entry name" value="Aspartate Aminotransferase, domain 1"/>
    <property type="match status" value="1"/>
</dbReference>
<dbReference type="OrthoDB" id="9804366at2"/>
<dbReference type="Gene3D" id="3.40.640.10">
    <property type="entry name" value="Type I PLP-dependent aspartate aminotransferase-like (Major domain)"/>
    <property type="match status" value="1"/>
</dbReference>
<dbReference type="SUPFAM" id="SSF53383">
    <property type="entry name" value="PLP-dependent transferases"/>
    <property type="match status" value="1"/>
</dbReference>
<dbReference type="Proteomes" id="UP000057981">
    <property type="component" value="Chromosome"/>
</dbReference>
<dbReference type="InterPro" id="IPR015424">
    <property type="entry name" value="PyrdxlP-dep_Trfase"/>
</dbReference>
<dbReference type="Gene3D" id="1.10.260.50">
    <property type="match status" value="1"/>
</dbReference>
<dbReference type="PIRSF" id="PIRSF005572">
    <property type="entry name" value="NifS"/>
    <property type="match status" value="1"/>
</dbReference>
<reference evidence="12 13" key="1">
    <citation type="submission" date="2015-10" db="EMBL/GenBank/DDBJ databases">
        <authorList>
            <person name="Gilbert D.G."/>
        </authorList>
    </citation>
    <scope>NUCLEOTIDE SEQUENCE [LARGE SCALE GENOMIC DNA]</scope>
    <source>
        <strain evidence="13">HZ-22</strain>
    </source>
</reference>
<evidence type="ECO:0000256" key="1">
    <source>
        <dbReference type="ARBA" id="ARBA00001933"/>
    </source>
</evidence>
<dbReference type="RefSeq" id="WP_054724762.1">
    <property type="nucleotide sequence ID" value="NZ_CP012898.1"/>
</dbReference>
<accession>A0A0P0CV22</accession>
<evidence type="ECO:0000313" key="12">
    <source>
        <dbReference type="EMBL" id="ALJ04236.1"/>
    </source>
</evidence>
<evidence type="ECO:0000256" key="8">
    <source>
        <dbReference type="ARBA" id="ARBA00023014"/>
    </source>
</evidence>
<keyword evidence="13" id="KW-1185">Reference proteome</keyword>
<comment type="cofactor">
    <cofactor evidence="1 10">
        <name>pyridoxal 5'-phosphate</name>
        <dbReference type="ChEBI" id="CHEBI:597326"/>
    </cofactor>
</comment>
<keyword evidence="5" id="KW-0479">Metal-binding</keyword>
<dbReference type="InterPro" id="IPR015422">
    <property type="entry name" value="PyrdxlP-dep_Trfase_small"/>
</dbReference>
<dbReference type="PROSITE" id="PS00595">
    <property type="entry name" value="AA_TRANSFER_CLASS_5"/>
    <property type="match status" value="1"/>
</dbReference>
<dbReference type="EMBL" id="CP012898">
    <property type="protein sequence ID" value="ALJ04236.1"/>
    <property type="molecule type" value="Genomic_DNA"/>
</dbReference>
<dbReference type="PATRIC" id="fig|1736674.3.peg.690"/>
<protein>
    <recommendedName>
        <fullName evidence="3">cysteine desulfurase</fullName>
        <ecNumber evidence="3">2.8.1.7</ecNumber>
    </recommendedName>
</protein>
<evidence type="ECO:0000259" key="11">
    <source>
        <dbReference type="Pfam" id="PF00266"/>
    </source>
</evidence>
<dbReference type="Pfam" id="PF00266">
    <property type="entry name" value="Aminotran_5"/>
    <property type="match status" value="1"/>
</dbReference>